<evidence type="ECO:0000256" key="3">
    <source>
        <dbReference type="ARBA" id="ARBA00022801"/>
    </source>
</evidence>
<gene>
    <name evidence="14" type="primary">HFM1</name>
    <name evidence="14" type="ORF">OHK93_003193</name>
</gene>
<organism evidence="14 15">
    <name type="scientific">Ramalina farinacea</name>
    <dbReference type="NCBI Taxonomy" id="258253"/>
    <lineage>
        <taxon>Eukaryota</taxon>
        <taxon>Fungi</taxon>
        <taxon>Dikarya</taxon>
        <taxon>Ascomycota</taxon>
        <taxon>Pezizomycotina</taxon>
        <taxon>Lecanoromycetes</taxon>
        <taxon>OSLEUM clade</taxon>
        <taxon>Lecanoromycetidae</taxon>
        <taxon>Lecanorales</taxon>
        <taxon>Lecanorineae</taxon>
        <taxon>Ramalinaceae</taxon>
        <taxon>Ramalina</taxon>
    </lineage>
</organism>
<evidence type="ECO:0000256" key="1">
    <source>
        <dbReference type="ARBA" id="ARBA00010140"/>
    </source>
</evidence>
<dbReference type="InterPro" id="IPR014001">
    <property type="entry name" value="Helicase_ATP-bd"/>
</dbReference>
<evidence type="ECO:0000256" key="6">
    <source>
        <dbReference type="ARBA" id="ARBA00023235"/>
    </source>
</evidence>
<dbReference type="GO" id="GO:0043138">
    <property type="term" value="F:3'-5' DNA helicase activity"/>
    <property type="evidence" value="ECO:0007669"/>
    <property type="project" value="UniProtKB-EC"/>
</dbReference>
<feature type="compositionally biased region" description="Acidic residues" evidence="11">
    <location>
        <begin position="882"/>
        <end position="907"/>
    </location>
</feature>
<dbReference type="PROSITE" id="PS51192">
    <property type="entry name" value="HELICASE_ATP_BIND_1"/>
    <property type="match status" value="1"/>
</dbReference>
<evidence type="ECO:0000256" key="2">
    <source>
        <dbReference type="ARBA" id="ARBA00022741"/>
    </source>
</evidence>
<comment type="catalytic activity">
    <reaction evidence="8">
        <text>Couples ATP hydrolysis with the unwinding of duplex DNA by translocating in the 3'-5' direction.</text>
        <dbReference type="EC" id="5.6.2.4"/>
    </reaction>
</comment>
<dbReference type="SUPFAM" id="SSF158702">
    <property type="entry name" value="Sec63 N-terminal domain-like"/>
    <property type="match status" value="1"/>
</dbReference>
<keyword evidence="15" id="KW-1185">Reference proteome</keyword>
<dbReference type="InterPro" id="IPR052247">
    <property type="entry name" value="Meiotic_Crossover_Helicase"/>
</dbReference>
<evidence type="ECO:0000256" key="4">
    <source>
        <dbReference type="ARBA" id="ARBA00022806"/>
    </source>
</evidence>
<keyword evidence="4 14" id="KW-0347">Helicase</keyword>
<dbReference type="PANTHER" id="PTHR47835">
    <property type="entry name" value="HFM1, ATP DEPENDENT DNA HELICASE HOMOLOG"/>
    <property type="match status" value="1"/>
</dbReference>
<dbReference type="Pfam" id="PF00270">
    <property type="entry name" value="DEAD"/>
    <property type="match status" value="1"/>
</dbReference>
<evidence type="ECO:0000313" key="15">
    <source>
        <dbReference type="Proteomes" id="UP001161017"/>
    </source>
</evidence>
<keyword evidence="7" id="KW-0469">Meiosis</keyword>
<dbReference type="Gene3D" id="1.10.3380.10">
    <property type="entry name" value="Sec63 N-terminal domain-like domain"/>
    <property type="match status" value="1"/>
</dbReference>
<dbReference type="FunFam" id="1.10.3380.10:FF:000012">
    <property type="entry name" value="DEAD/DEAH box DNA helicase"/>
    <property type="match status" value="1"/>
</dbReference>
<dbReference type="SMART" id="SM00490">
    <property type="entry name" value="HELICc"/>
    <property type="match status" value="1"/>
</dbReference>
<feature type="compositionally biased region" description="Basic and acidic residues" evidence="11">
    <location>
        <begin position="941"/>
        <end position="961"/>
    </location>
</feature>
<dbReference type="InterPro" id="IPR027417">
    <property type="entry name" value="P-loop_NTPase"/>
</dbReference>
<evidence type="ECO:0000256" key="10">
    <source>
        <dbReference type="ARBA" id="ARBA00048988"/>
    </source>
</evidence>
<feature type="compositionally biased region" description="Basic and acidic residues" evidence="11">
    <location>
        <begin position="1027"/>
        <end position="1038"/>
    </location>
</feature>
<dbReference type="Gene3D" id="3.40.50.300">
    <property type="entry name" value="P-loop containing nucleotide triphosphate hydrolases"/>
    <property type="match status" value="2"/>
</dbReference>
<dbReference type="PROSITE" id="PS51194">
    <property type="entry name" value="HELICASE_CTER"/>
    <property type="match status" value="1"/>
</dbReference>
<reference evidence="14" key="1">
    <citation type="journal article" date="2023" name="Genome Biol. Evol.">
        <title>First Whole Genome Sequence and Flow Cytometry Genome Size Data for the Lichen-Forming Fungus Ramalina farinacea (Ascomycota).</title>
        <authorList>
            <person name="Llewellyn T."/>
            <person name="Mian S."/>
            <person name="Hill R."/>
            <person name="Leitch I.J."/>
            <person name="Gaya E."/>
        </authorList>
    </citation>
    <scope>NUCLEOTIDE SEQUENCE</scope>
    <source>
        <strain evidence="14">LIQ254RAFAR</strain>
    </source>
</reference>
<evidence type="ECO:0000256" key="5">
    <source>
        <dbReference type="ARBA" id="ARBA00022840"/>
    </source>
</evidence>
<dbReference type="Proteomes" id="UP001161017">
    <property type="component" value="Unassembled WGS sequence"/>
</dbReference>
<dbReference type="GO" id="GO:0003676">
    <property type="term" value="F:nucleic acid binding"/>
    <property type="evidence" value="ECO:0007669"/>
    <property type="project" value="InterPro"/>
</dbReference>
<dbReference type="Pfam" id="PF00271">
    <property type="entry name" value="Helicase_C"/>
    <property type="match status" value="1"/>
</dbReference>
<dbReference type="FunFam" id="1.10.10.10:FF:000012">
    <property type="entry name" value="U5 small nuclear ribonucleoprotein helicase"/>
    <property type="match status" value="1"/>
</dbReference>
<feature type="region of interest" description="Disordered" evidence="11">
    <location>
        <begin position="984"/>
        <end position="1079"/>
    </location>
</feature>
<feature type="domain" description="Helicase ATP-binding" evidence="12">
    <location>
        <begin position="131"/>
        <end position="305"/>
    </location>
</feature>
<dbReference type="AlphaFoldDB" id="A0AA43QT30"/>
<dbReference type="GO" id="GO:0005524">
    <property type="term" value="F:ATP binding"/>
    <property type="evidence" value="ECO:0007669"/>
    <property type="project" value="UniProtKB-KW"/>
</dbReference>
<evidence type="ECO:0000259" key="12">
    <source>
        <dbReference type="PROSITE" id="PS51192"/>
    </source>
</evidence>
<dbReference type="EC" id="5.6.2.4" evidence="9"/>
<dbReference type="EMBL" id="JAPUFD010000016">
    <property type="protein sequence ID" value="MDI1491982.1"/>
    <property type="molecule type" value="Genomic_DNA"/>
</dbReference>
<dbReference type="SMART" id="SM00973">
    <property type="entry name" value="Sec63"/>
    <property type="match status" value="1"/>
</dbReference>
<comment type="catalytic activity">
    <reaction evidence="10">
        <text>ATP + H2O = ADP + phosphate + H(+)</text>
        <dbReference type="Rhea" id="RHEA:13065"/>
        <dbReference type="ChEBI" id="CHEBI:15377"/>
        <dbReference type="ChEBI" id="CHEBI:15378"/>
        <dbReference type="ChEBI" id="CHEBI:30616"/>
        <dbReference type="ChEBI" id="CHEBI:43474"/>
        <dbReference type="ChEBI" id="CHEBI:456216"/>
        <dbReference type="EC" id="5.6.2.4"/>
    </reaction>
</comment>
<dbReference type="CDD" id="cd18795">
    <property type="entry name" value="SF2_C_Ski2"/>
    <property type="match status" value="1"/>
</dbReference>
<evidence type="ECO:0000256" key="11">
    <source>
        <dbReference type="SAM" id="MobiDB-lite"/>
    </source>
</evidence>
<keyword evidence="5" id="KW-0067">ATP-binding</keyword>
<comment type="similarity">
    <text evidence="1">Belongs to the helicase family. SKI2 subfamily.</text>
</comment>
<feature type="region of interest" description="Disordered" evidence="11">
    <location>
        <begin position="21"/>
        <end position="85"/>
    </location>
</feature>
<dbReference type="Pfam" id="PF23445">
    <property type="entry name" value="WHD_SNRNP200"/>
    <property type="match status" value="1"/>
</dbReference>
<accession>A0AA43QT30</accession>
<dbReference type="InterPro" id="IPR011545">
    <property type="entry name" value="DEAD/DEAH_box_helicase_dom"/>
</dbReference>
<proteinExistence type="inferred from homology"/>
<dbReference type="InterPro" id="IPR001650">
    <property type="entry name" value="Helicase_C-like"/>
</dbReference>
<feature type="domain" description="Helicase C-terminal" evidence="13">
    <location>
        <begin position="305"/>
        <end position="503"/>
    </location>
</feature>
<evidence type="ECO:0000256" key="8">
    <source>
        <dbReference type="ARBA" id="ARBA00034617"/>
    </source>
</evidence>
<dbReference type="GO" id="GO:0016787">
    <property type="term" value="F:hydrolase activity"/>
    <property type="evidence" value="ECO:0007669"/>
    <property type="project" value="UniProtKB-KW"/>
</dbReference>
<evidence type="ECO:0000256" key="7">
    <source>
        <dbReference type="ARBA" id="ARBA00023254"/>
    </source>
</evidence>
<dbReference type="GO" id="GO:0051321">
    <property type="term" value="P:meiotic cell cycle"/>
    <property type="evidence" value="ECO:0007669"/>
    <property type="project" value="UniProtKB-KW"/>
</dbReference>
<comment type="caution">
    <text evidence="14">The sequence shown here is derived from an EMBL/GenBank/DDBJ whole genome shotgun (WGS) entry which is preliminary data.</text>
</comment>
<dbReference type="InterPro" id="IPR004179">
    <property type="entry name" value="Sec63-dom"/>
</dbReference>
<evidence type="ECO:0000259" key="13">
    <source>
        <dbReference type="PROSITE" id="PS51194"/>
    </source>
</evidence>
<dbReference type="InterPro" id="IPR057842">
    <property type="entry name" value="WH_MER3"/>
</dbReference>
<dbReference type="PANTHER" id="PTHR47835:SF3">
    <property type="entry name" value="HELICASE FOR MEIOSIS 1"/>
    <property type="match status" value="1"/>
</dbReference>
<dbReference type="Pfam" id="PF02889">
    <property type="entry name" value="Sec63"/>
    <property type="match status" value="1"/>
</dbReference>
<feature type="region of interest" description="Disordered" evidence="11">
    <location>
        <begin position="850"/>
        <end position="969"/>
    </location>
</feature>
<dbReference type="InterPro" id="IPR036388">
    <property type="entry name" value="WH-like_DNA-bd_sf"/>
</dbReference>
<dbReference type="Gene3D" id="1.10.10.10">
    <property type="entry name" value="Winged helix-like DNA-binding domain superfamily/Winged helix DNA-binding domain"/>
    <property type="match status" value="1"/>
</dbReference>
<evidence type="ECO:0000313" key="14">
    <source>
        <dbReference type="EMBL" id="MDI1491982.1"/>
    </source>
</evidence>
<keyword evidence="3 14" id="KW-0378">Hydrolase</keyword>
<name>A0AA43QT30_9LECA</name>
<dbReference type="SMART" id="SM00487">
    <property type="entry name" value="DEXDc"/>
    <property type="match status" value="1"/>
</dbReference>
<protein>
    <recommendedName>
        <fullName evidence="9">DNA 3'-5' helicase</fullName>
        <ecNumber evidence="9">5.6.2.4</ecNumber>
    </recommendedName>
</protein>
<keyword evidence="6" id="KW-0413">Isomerase</keyword>
<dbReference type="SUPFAM" id="SSF52540">
    <property type="entry name" value="P-loop containing nucleoside triphosphate hydrolases"/>
    <property type="match status" value="2"/>
</dbReference>
<evidence type="ECO:0000256" key="9">
    <source>
        <dbReference type="ARBA" id="ARBA00034808"/>
    </source>
</evidence>
<keyword evidence="2" id="KW-0547">Nucleotide-binding</keyword>
<sequence length="1104" mass="122365">MLAATTPLVLSLIQPILKGGEQMQRTSARRASPVAPSPTRVTSKPAPNVGKARADLGSRRRTTNRSYTPSRMRRQDTPTSSASLHPNQQIELHHAPQLAHSIQLISVENMPDRFRSIFPPLFNAIQSRCYPTAFGSDYNLVLSAPTGGGKTVVLEMAICRLISTSNPDQFKIVYMAPTKSLCSERHRDWQAKLANLNLQSAELTGDTDNAQLRNVQSANLIVTTPEKWDSVTRKWKDHAKLMKMVKLFLIDEVHILKDSRGATLEAVVSRMKSTGTSVRFVALSATVPNSKDIATWLGRDHASPGLPAVREIFGEEFRPVKLEKHVVGVQYRGSDFGFEKACDPLLPAKLLSNLWAAKPPASRLWAGPSQTLSVYDRDLQGVAFHHGGLDGADRQAIERGYLNGQVNVICCTSTLAVGVNLPCHFVIIKNTVTYQDFNVQEYSDLEIMQMMGRAGRPQFGNSAVAVIITKQEKYAKYEKLVSGHELLESCLHLNLIEHLNAEIGLGTVYNIQSAKNWLAGTFLYVRMGKNPTYYQIDDCSAQSHLEEKVAQICERDLGLLKELDLVSSDTKEYLKTTGYGDAMTRYFVKYETMCTILGLENQPKMSDLQLSALVQADEYRDIRLRANEKKLYKTINRHNGIKFSIKVDIAIHAHKRSLMLQMELGGVDFPLDDEFAKHKHQYSQDKVRLFASAERLIRCIIACQAEKQDAVGLRRALELSRSLSARAWDTSPFQMKQLPQIGIAAIRKLAIAGITCIDDLEAAEPSRIEMLLNKNPPFGSRIVASAQAFPRLRAGIKMTGKVGPRESSTPSILIDVGLETRTQPAGTLRHAELKPELPSTCFPRMRAQKQIMDGESAQGRTSAKPRNGTQVGGRTPQRSQDNEFDDDDLDDDDLMNVDGEFGEEWDQDLPSFPDFLEETEPTHPLGDENGIGAGSSQEFVRLPERVVEDRGVASNSRKDTDLPQYDLEFSDTEQALVGLSDSISLQRDPDPELDSGSCSKPPELSPPDISSDKLFLSSSGPVAVPESSHKRTFHEASIERLGPAEPDSKKARNDGALNTAYDLPQQADQVPDAPPPSIKPGLPKWAYELDPAFVAEYQDIVDFV</sequence>